<name>A0ABQ8LW47_LABRO</name>
<feature type="compositionally biased region" description="Basic and acidic residues" evidence="1">
    <location>
        <begin position="42"/>
        <end position="51"/>
    </location>
</feature>
<feature type="region of interest" description="Disordered" evidence="1">
    <location>
        <begin position="397"/>
        <end position="460"/>
    </location>
</feature>
<dbReference type="Pfam" id="PF15449">
    <property type="entry name" value="Retinal"/>
    <property type="match status" value="3"/>
</dbReference>
<dbReference type="PANTHER" id="PTHR22017">
    <property type="entry name" value="PHOTORECEPTOR CILIUM ACTIN REGULATOR"/>
    <property type="match status" value="1"/>
</dbReference>
<feature type="compositionally biased region" description="Polar residues" evidence="1">
    <location>
        <begin position="595"/>
        <end position="607"/>
    </location>
</feature>
<feature type="region of interest" description="Disordered" evidence="1">
    <location>
        <begin position="1058"/>
        <end position="1084"/>
    </location>
</feature>
<feature type="compositionally biased region" description="Basic and acidic residues" evidence="1">
    <location>
        <begin position="425"/>
        <end position="445"/>
    </location>
</feature>
<feature type="region of interest" description="Disordered" evidence="1">
    <location>
        <begin position="859"/>
        <end position="879"/>
    </location>
</feature>
<feature type="compositionally biased region" description="Basic and acidic residues" evidence="1">
    <location>
        <begin position="528"/>
        <end position="566"/>
    </location>
</feature>
<evidence type="ECO:0000313" key="2">
    <source>
        <dbReference type="EMBL" id="KAI2654614.1"/>
    </source>
</evidence>
<evidence type="ECO:0000256" key="1">
    <source>
        <dbReference type="SAM" id="MobiDB-lite"/>
    </source>
</evidence>
<sequence length="1150" mass="126000">MGCSPSRGNGLHGAQGAFRRGRTLLPGTHETQSDDGSSGESCGRDTERDNSTVRNNTSSTSLGRKFSTAEPEGAASAKLGTQEITIDILSQEKERQEEKREACEKKGAKKSKKAPKGVKLNRKKEKERKLFSEEKVDFPETLVKAHQAAYAYLNPSISKYEDLLGLLDHAAQTQISLQPMVAFMVLCYEEINKGLQEIVEEGEMMLKENGAHLAWPCEKKNSSSPNSTKNVTSHTCSEPPPDLLQQLLQYTVQRMRQVGQSVCGIGDTALEEAVDYFSSIIEILDEKLRTKRASESRLMRLLSRIEAASQKKPGPEDSALFSEDSGLGAESESLAGSDRQRQRRESCDSTGTICAASSSPCGSTPVHRGSYRGRLLKTISNSSSLNSTDSTCTIAEKEQRDTESLLGSVFLDEGGGDDVEDGNEEEKCKDKRSKQTDSFIPDRRQPQRLPSKRIENPQNIEMTLKLKDAISGRIRFLPSQGPGEKAKQADNPNSCSQWTEDGDKSSKRPQTAASKTSKKKTTVTKRSRSADSLRNKVEDPTLTELERTQKELNQRLEGMTKVKCEGNTKLGSSKRIQQPQTQTISSVAADRQRSLNRNIFSPSNQRKACNAKVEQKGVKEEMEEKKKKDKGKGKEKDKKTPPVKGPLKVIPVPSPPPSPRLSSGLYRERNSVKKLIDTFSQGLEESKQSPESVQILGPLKGVRKCGVPIIPGLGPSATLAFSGNSMLSSQGESQCSERTEDLDIDNLPPPPLEVLMDNSFENAQTKDMGENVTCRGRSTLRKRTAMSQRLRASLQSVTVLPSKGNLCKSSVSMSPVRSTHQDTRGLVKGGHHDSSYETDTESEEAACLYKQARKIIHLRHSSDSPTEKPTTEQGHRQLSSCQGDIEISQKENNTNETVPNNACKNQTPATPTASRTRVLPSTPLLHRRLPSPPVLKSQASSSTSSSPPVVRKLPTPLSAGQRTLPSTPATRQDHTPITVTGVTYPFKAPSPPASPKVHRWSKENSGEDSSRVFSNARSVFCPVSSSLFEAQPVSTPKPPQAWVSSGSSVLPRPWGERGRLPISARGPQPFIRRSQSDRRPSLSLPSRVPVISVAETCGSEPAISTHGLEDGPVREDKPWNEQTEIRGAIRSVSHPDLCIVGQGLQKEWEK</sequence>
<feature type="compositionally biased region" description="Basic and acidic residues" evidence="1">
    <location>
        <begin position="613"/>
        <end position="640"/>
    </location>
</feature>
<keyword evidence="3" id="KW-1185">Reference proteome</keyword>
<feature type="region of interest" description="Disordered" evidence="1">
    <location>
        <begin position="475"/>
        <end position="664"/>
    </location>
</feature>
<feature type="compositionally biased region" description="Polar residues" evidence="1">
    <location>
        <begin position="958"/>
        <end position="981"/>
    </location>
</feature>
<feature type="region of interest" description="Disordered" evidence="1">
    <location>
        <begin position="1"/>
        <end position="125"/>
    </location>
</feature>
<feature type="compositionally biased region" description="Acidic residues" evidence="1">
    <location>
        <begin position="414"/>
        <end position="424"/>
    </location>
</feature>
<dbReference type="Proteomes" id="UP000830375">
    <property type="component" value="Unassembled WGS sequence"/>
</dbReference>
<feature type="compositionally biased region" description="Basic and acidic residues" evidence="1">
    <location>
        <begin position="860"/>
        <end position="875"/>
    </location>
</feature>
<dbReference type="PANTHER" id="PTHR22017:SF0">
    <property type="entry name" value="PHOTORECEPTOR CILIUM ACTIN REGULATOR"/>
    <property type="match status" value="1"/>
</dbReference>
<evidence type="ECO:0000313" key="3">
    <source>
        <dbReference type="Proteomes" id="UP000830375"/>
    </source>
</evidence>
<proteinExistence type="predicted"/>
<feature type="compositionally biased region" description="Low complexity" evidence="1">
    <location>
        <begin position="222"/>
        <end position="233"/>
    </location>
</feature>
<accession>A0ABQ8LW47</accession>
<gene>
    <name evidence="2" type="ORF">H4Q32_011383</name>
</gene>
<feature type="compositionally biased region" description="Low complexity" evidence="1">
    <location>
        <begin position="937"/>
        <end position="946"/>
    </location>
</feature>
<dbReference type="EMBL" id="JACTAM010000017">
    <property type="protein sequence ID" value="KAI2654614.1"/>
    <property type="molecule type" value="Genomic_DNA"/>
</dbReference>
<comment type="caution">
    <text evidence="2">The sequence shown here is derived from an EMBL/GenBank/DDBJ whole genome shotgun (WGS) entry which is preliminary data.</text>
</comment>
<feature type="compositionally biased region" description="Polar residues" evidence="1">
    <location>
        <begin position="569"/>
        <end position="586"/>
    </location>
</feature>
<organism evidence="2 3">
    <name type="scientific">Labeo rohita</name>
    <name type="common">Indian major carp</name>
    <name type="synonym">Cyprinus rohita</name>
    <dbReference type="NCBI Taxonomy" id="84645"/>
    <lineage>
        <taxon>Eukaryota</taxon>
        <taxon>Metazoa</taxon>
        <taxon>Chordata</taxon>
        <taxon>Craniata</taxon>
        <taxon>Vertebrata</taxon>
        <taxon>Euteleostomi</taxon>
        <taxon>Actinopterygii</taxon>
        <taxon>Neopterygii</taxon>
        <taxon>Teleostei</taxon>
        <taxon>Ostariophysi</taxon>
        <taxon>Cypriniformes</taxon>
        <taxon>Cyprinidae</taxon>
        <taxon>Labeoninae</taxon>
        <taxon>Labeonini</taxon>
        <taxon>Labeo</taxon>
    </lineage>
</organism>
<feature type="compositionally biased region" description="Polar residues" evidence="1">
    <location>
        <begin position="808"/>
        <end position="818"/>
    </location>
</feature>
<feature type="compositionally biased region" description="Basic and acidic residues" evidence="1">
    <location>
        <begin position="1000"/>
        <end position="1010"/>
    </location>
</feature>
<feature type="region of interest" description="Disordered" evidence="1">
    <location>
        <begin position="1029"/>
        <end position="1048"/>
    </location>
</feature>
<feature type="compositionally biased region" description="Low complexity" evidence="1">
    <location>
        <begin position="52"/>
        <end position="61"/>
    </location>
</feature>
<feature type="compositionally biased region" description="Basic and acidic residues" evidence="1">
    <location>
        <begin position="819"/>
        <end position="835"/>
    </location>
</feature>
<feature type="region of interest" description="Disordered" evidence="1">
    <location>
        <begin position="891"/>
        <end position="1011"/>
    </location>
</feature>
<feature type="region of interest" description="Disordered" evidence="1">
    <location>
        <begin position="808"/>
        <end position="842"/>
    </location>
</feature>
<feature type="region of interest" description="Disordered" evidence="1">
    <location>
        <begin position="218"/>
        <end position="238"/>
    </location>
</feature>
<feature type="compositionally biased region" description="Basic residues" evidence="1">
    <location>
        <begin position="107"/>
        <end position="125"/>
    </location>
</feature>
<reference evidence="2 3" key="1">
    <citation type="submission" date="2022-01" db="EMBL/GenBank/DDBJ databases">
        <title>A high-quality chromosome-level genome assembly of rohu carp, Labeo rohita.</title>
        <authorList>
            <person name="Arick M.A. II"/>
            <person name="Hsu C.-Y."/>
            <person name="Magbanua Z."/>
            <person name="Pechanova O."/>
            <person name="Grover C."/>
            <person name="Miller E."/>
            <person name="Thrash A."/>
            <person name="Ezzel L."/>
            <person name="Alam S."/>
            <person name="Benzie J."/>
            <person name="Hamilton M."/>
            <person name="Karsi A."/>
            <person name="Lawrence M.L."/>
            <person name="Peterson D.G."/>
        </authorList>
    </citation>
    <scope>NUCLEOTIDE SEQUENCE [LARGE SCALE GENOMIC DNA]</scope>
    <source>
        <strain evidence="3">BAU-BD-2019</strain>
        <tissue evidence="2">Blood</tissue>
    </source>
</reference>
<protein>
    <submittedName>
        <fullName evidence="2">Photoreceptor cilium actin regulator</fullName>
    </submittedName>
</protein>
<feature type="region of interest" description="Disordered" evidence="1">
    <location>
        <begin position="308"/>
        <end position="343"/>
    </location>
</feature>
<feature type="compositionally biased region" description="Polar residues" evidence="1">
    <location>
        <begin position="490"/>
        <end position="499"/>
    </location>
</feature>
<feature type="compositionally biased region" description="Polar residues" evidence="1">
    <location>
        <begin position="891"/>
        <end position="915"/>
    </location>
</feature>
<feature type="compositionally biased region" description="Basic and acidic residues" evidence="1">
    <location>
        <begin position="90"/>
        <end position="106"/>
    </location>
</feature>
<feature type="compositionally biased region" description="Basic residues" evidence="1">
    <location>
        <begin position="516"/>
        <end position="527"/>
    </location>
</feature>
<dbReference type="InterPro" id="IPR029352">
    <property type="entry name" value="PCARE"/>
</dbReference>